<dbReference type="InterPro" id="IPR011990">
    <property type="entry name" value="TPR-like_helical_dom_sf"/>
</dbReference>
<dbReference type="OrthoDB" id="9816564at2"/>
<dbReference type="PANTHER" id="PTHR43179:SF7">
    <property type="entry name" value="RHAMNOSYLTRANSFERASE WBBL"/>
    <property type="match status" value="1"/>
</dbReference>
<organism evidence="3 4">
    <name type="scientific">Desulfurella amilsii</name>
    <dbReference type="NCBI Taxonomy" id="1562698"/>
    <lineage>
        <taxon>Bacteria</taxon>
        <taxon>Pseudomonadati</taxon>
        <taxon>Campylobacterota</taxon>
        <taxon>Desulfurellia</taxon>
        <taxon>Desulfurellales</taxon>
        <taxon>Desulfurellaceae</taxon>
        <taxon>Desulfurella</taxon>
    </lineage>
</organism>
<dbReference type="Gene3D" id="1.25.40.10">
    <property type="entry name" value="Tetratricopeptide repeat domain"/>
    <property type="match status" value="1"/>
</dbReference>
<dbReference type="EMBL" id="MDSU01000018">
    <property type="protein sequence ID" value="OSS41185.1"/>
    <property type="molecule type" value="Genomic_DNA"/>
</dbReference>
<reference evidence="3 4" key="1">
    <citation type="journal article" date="2017" name="Front. Microbiol.">
        <title>Genome Sequence of Desulfurella amilsii Strain TR1 and Comparative Genomics of Desulfurellaceae Family.</title>
        <authorList>
            <person name="Florentino A.P."/>
            <person name="Stams A.J."/>
            <person name="Sanchez-Andrea I."/>
        </authorList>
    </citation>
    <scope>NUCLEOTIDE SEQUENCE [LARGE SCALE GENOMIC DNA]</scope>
    <source>
        <strain evidence="3 4">TR1</strain>
    </source>
</reference>
<dbReference type="Gene3D" id="3.90.550.10">
    <property type="entry name" value="Spore Coat Polysaccharide Biosynthesis Protein SpsA, Chain A"/>
    <property type="match status" value="2"/>
</dbReference>
<dbReference type="STRING" id="1562698.DESAMIL20_738"/>
<evidence type="ECO:0000256" key="1">
    <source>
        <dbReference type="PROSITE-ProRule" id="PRU00339"/>
    </source>
</evidence>
<dbReference type="RefSeq" id="WP_086033463.1">
    <property type="nucleotide sequence ID" value="NZ_MDSU01000018.1"/>
</dbReference>
<accession>A0A1X4XUH1</accession>
<proteinExistence type="predicted"/>
<dbReference type="SUPFAM" id="SSF48452">
    <property type="entry name" value="TPR-like"/>
    <property type="match status" value="1"/>
</dbReference>
<gene>
    <name evidence="3" type="ORF">DESAMIL20_738</name>
</gene>
<keyword evidence="1" id="KW-0802">TPR repeat</keyword>
<feature type="domain" description="Glycosyltransferase 2-like" evidence="2">
    <location>
        <begin position="18"/>
        <end position="129"/>
    </location>
</feature>
<dbReference type="CDD" id="cd04186">
    <property type="entry name" value="GT_2_like_c"/>
    <property type="match status" value="1"/>
</dbReference>
<protein>
    <submittedName>
        <fullName evidence="3">Glycosyl transferase, group 2 family protein</fullName>
    </submittedName>
</protein>
<feature type="repeat" description="TPR" evidence="1">
    <location>
        <begin position="624"/>
        <end position="657"/>
    </location>
</feature>
<evidence type="ECO:0000259" key="2">
    <source>
        <dbReference type="Pfam" id="PF00535"/>
    </source>
</evidence>
<dbReference type="InterPro" id="IPR019734">
    <property type="entry name" value="TPR_rpt"/>
</dbReference>
<keyword evidence="3" id="KW-0808">Transferase</keyword>
<dbReference type="PROSITE" id="PS50005">
    <property type="entry name" value="TPR"/>
    <property type="match status" value="1"/>
</dbReference>
<dbReference type="InterPro" id="IPR029044">
    <property type="entry name" value="Nucleotide-diphossugar_trans"/>
</dbReference>
<name>A0A1X4XUH1_9BACT</name>
<dbReference type="SUPFAM" id="SSF53448">
    <property type="entry name" value="Nucleotide-diphospho-sugar transferases"/>
    <property type="match status" value="2"/>
</dbReference>
<feature type="domain" description="Glycosyltransferase 2-like" evidence="2">
    <location>
        <begin position="274"/>
        <end position="414"/>
    </location>
</feature>
<dbReference type="CDD" id="cd04184">
    <property type="entry name" value="GT2_RfbC_Mx_like"/>
    <property type="match status" value="1"/>
</dbReference>
<evidence type="ECO:0000313" key="4">
    <source>
        <dbReference type="Proteomes" id="UP000194141"/>
    </source>
</evidence>
<keyword evidence="4" id="KW-1185">Reference proteome</keyword>
<dbReference type="Proteomes" id="UP000194141">
    <property type="component" value="Unassembled WGS sequence"/>
</dbReference>
<dbReference type="Pfam" id="PF00535">
    <property type="entry name" value="Glycos_transf_2"/>
    <property type="match status" value="2"/>
</dbReference>
<dbReference type="PANTHER" id="PTHR43179">
    <property type="entry name" value="RHAMNOSYLTRANSFERASE WBBL"/>
    <property type="match status" value="1"/>
</dbReference>
<comment type="caution">
    <text evidence="3">The sequence shown here is derived from an EMBL/GenBank/DDBJ whole genome shotgun (WGS) entry which is preliminary data.</text>
</comment>
<sequence length="682" mass="78818">MQENKAVGNQFKIKPKVSILVPTWNTLENFLTEMTQSVLNQTYANWELCIADGASNNNTKEVLKKYAQSDNRIKVKFLSENKGIAGNSNEAIIMSTGDYIVLLDHDDVLSCDALYEVVRIINQFSDADFLYSDEDKISEDGKKLYDQHFKPDFSPDMLRSYNYISHLCVIKKDLLDKVGYFREGFEGSQDYDLILRCTEQAKRIVHIPKILYHWRSTQESTSRNSNAKPYAFESAKKALREHLERIGLKGEIVDTDVLGFYRIYYEISSLPKVSIIIPNKDHKNDLEKCINSILKSTYKNYEIIIVENNSTEKSIFNYYDYLKATYSFINILEWEKPFNYAGINNFAAKFAKGDVLLFLNNDIEIINKDWLEEMLMFIQRDDVGIVGAKLYYPDNTIQHAGVIIGINKIAEHAFRYFPYNANGYFMRLKIVHNLSAVTGALLMTKKTIFNEVGGFDEGYTVAFNDIDYCLKVRQKKYLVVFTPHAKAYHFESKSLGYKNIPERFVRFNIEAEKFKSKWHSMLAEGDPYYNPNLTLRKTDFSIANSEDIKEVEKYSIDGIFYLRNGLIDKAKGLFQLALEKNLFNVDAVFCLGAFALEEKNYAGAIEKFNFLIKNNLIKHDVNLACVYNNLGTAFIKTGRKEDGVELIKKAYNLNNYYRDATENLEKINHNQDNFKITMKLIV</sequence>
<dbReference type="InterPro" id="IPR001173">
    <property type="entry name" value="Glyco_trans_2-like"/>
</dbReference>
<evidence type="ECO:0000313" key="3">
    <source>
        <dbReference type="EMBL" id="OSS41185.1"/>
    </source>
</evidence>
<dbReference type="AlphaFoldDB" id="A0A1X4XUH1"/>
<dbReference type="GO" id="GO:0016757">
    <property type="term" value="F:glycosyltransferase activity"/>
    <property type="evidence" value="ECO:0007669"/>
    <property type="project" value="UniProtKB-KW"/>
</dbReference>